<dbReference type="Proteomes" id="UP000789759">
    <property type="component" value="Unassembled WGS sequence"/>
</dbReference>
<dbReference type="OrthoDB" id="2422453at2759"/>
<sequence>LEVKEKKVIFRYQDQEIQEGFGQMERRIKAQQIHDHLALYLQDLDYPMGTKHAMPIEAAEET</sequence>
<evidence type="ECO:0000313" key="1">
    <source>
        <dbReference type="EMBL" id="CAG8775779.1"/>
    </source>
</evidence>
<gene>
    <name evidence="1" type="ORF">CPELLU_LOCUS16109</name>
</gene>
<evidence type="ECO:0000313" key="2">
    <source>
        <dbReference type="Proteomes" id="UP000789759"/>
    </source>
</evidence>
<reference evidence="1" key="1">
    <citation type="submission" date="2021-06" db="EMBL/GenBank/DDBJ databases">
        <authorList>
            <person name="Kallberg Y."/>
            <person name="Tangrot J."/>
            <person name="Rosling A."/>
        </authorList>
    </citation>
    <scope>NUCLEOTIDE SEQUENCE</scope>
    <source>
        <strain evidence="1">FL966</strain>
    </source>
</reference>
<organism evidence="1 2">
    <name type="scientific">Cetraspora pellucida</name>
    <dbReference type="NCBI Taxonomy" id="1433469"/>
    <lineage>
        <taxon>Eukaryota</taxon>
        <taxon>Fungi</taxon>
        <taxon>Fungi incertae sedis</taxon>
        <taxon>Mucoromycota</taxon>
        <taxon>Glomeromycotina</taxon>
        <taxon>Glomeromycetes</taxon>
        <taxon>Diversisporales</taxon>
        <taxon>Gigasporaceae</taxon>
        <taxon>Cetraspora</taxon>
    </lineage>
</organism>
<name>A0A9N9JDM5_9GLOM</name>
<feature type="non-terminal residue" evidence="1">
    <location>
        <position position="1"/>
    </location>
</feature>
<accession>A0A9N9JDM5</accession>
<dbReference type="EMBL" id="CAJVQA010022835">
    <property type="protein sequence ID" value="CAG8775779.1"/>
    <property type="molecule type" value="Genomic_DNA"/>
</dbReference>
<keyword evidence="2" id="KW-1185">Reference proteome</keyword>
<proteinExistence type="predicted"/>
<comment type="caution">
    <text evidence="1">The sequence shown here is derived from an EMBL/GenBank/DDBJ whole genome shotgun (WGS) entry which is preliminary data.</text>
</comment>
<protein>
    <submittedName>
        <fullName evidence="1">5154_t:CDS:1</fullName>
    </submittedName>
</protein>
<dbReference type="AlphaFoldDB" id="A0A9N9JDM5"/>